<dbReference type="AlphaFoldDB" id="A0AAD4LUC0"/>
<feature type="signal peptide" evidence="1">
    <location>
        <begin position="1"/>
        <end position="18"/>
    </location>
</feature>
<comment type="caution">
    <text evidence="2">The sequence shown here is derived from an EMBL/GenBank/DDBJ whole genome shotgun (WGS) entry which is preliminary data.</text>
</comment>
<keyword evidence="1" id="KW-0732">Signal</keyword>
<keyword evidence="3" id="KW-1185">Reference proteome</keyword>
<evidence type="ECO:0000256" key="1">
    <source>
        <dbReference type="SAM" id="SignalP"/>
    </source>
</evidence>
<dbReference type="EMBL" id="WTXG01000222">
    <property type="protein sequence ID" value="KAI0290430.1"/>
    <property type="molecule type" value="Genomic_DNA"/>
</dbReference>
<dbReference type="Proteomes" id="UP001203297">
    <property type="component" value="Unassembled WGS sequence"/>
</dbReference>
<organism evidence="2 3">
    <name type="scientific">Multifurca ochricompacta</name>
    <dbReference type="NCBI Taxonomy" id="376703"/>
    <lineage>
        <taxon>Eukaryota</taxon>
        <taxon>Fungi</taxon>
        <taxon>Dikarya</taxon>
        <taxon>Basidiomycota</taxon>
        <taxon>Agaricomycotina</taxon>
        <taxon>Agaricomycetes</taxon>
        <taxon>Russulales</taxon>
        <taxon>Russulaceae</taxon>
        <taxon>Multifurca</taxon>
    </lineage>
</organism>
<accession>A0AAD4LUC0</accession>
<evidence type="ECO:0000313" key="3">
    <source>
        <dbReference type="Proteomes" id="UP001203297"/>
    </source>
</evidence>
<proteinExistence type="predicted"/>
<evidence type="ECO:0000313" key="2">
    <source>
        <dbReference type="EMBL" id="KAI0290430.1"/>
    </source>
</evidence>
<feature type="chain" id="PRO_5042229919" evidence="1">
    <location>
        <begin position="19"/>
        <end position="54"/>
    </location>
</feature>
<protein>
    <submittedName>
        <fullName evidence="2">Uncharacterized protein</fullName>
    </submittedName>
</protein>
<gene>
    <name evidence="2" type="ORF">B0F90DRAFT_1785931</name>
</gene>
<name>A0AAD4LUC0_9AGAM</name>
<sequence length="54" mass="5728">MQFIKTIIALSLAAFVLAAPGVQPVKKRLLDLGDPVDVNVLGAIDTTIEDSIHV</sequence>
<reference evidence="2" key="1">
    <citation type="journal article" date="2022" name="New Phytol.">
        <title>Evolutionary transition to the ectomycorrhizal habit in the genomes of a hyperdiverse lineage of mushroom-forming fungi.</title>
        <authorList>
            <person name="Looney B."/>
            <person name="Miyauchi S."/>
            <person name="Morin E."/>
            <person name="Drula E."/>
            <person name="Courty P.E."/>
            <person name="Kohler A."/>
            <person name="Kuo A."/>
            <person name="LaButti K."/>
            <person name="Pangilinan J."/>
            <person name="Lipzen A."/>
            <person name="Riley R."/>
            <person name="Andreopoulos W."/>
            <person name="He G."/>
            <person name="Johnson J."/>
            <person name="Nolan M."/>
            <person name="Tritt A."/>
            <person name="Barry K.W."/>
            <person name="Grigoriev I.V."/>
            <person name="Nagy L.G."/>
            <person name="Hibbett D."/>
            <person name="Henrissat B."/>
            <person name="Matheny P.B."/>
            <person name="Labbe J."/>
            <person name="Martin F.M."/>
        </authorList>
    </citation>
    <scope>NUCLEOTIDE SEQUENCE</scope>
    <source>
        <strain evidence="2">BPL690</strain>
    </source>
</reference>